<evidence type="ECO:0000256" key="2">
    <source>
        <dbReference type="ARBA" id="ARBA00022475"/>
    </source>
</evidence>
<dbReference type="OrthoDB" id="6366728at2759"/>
<organism evidence="7 8">
    <name type="scientific">Clunio marinus</name>
    <dbReference type="NCBI Taxonomy" id="568069"/>
    <lineage>
        <taxon>Eukaryota</taxon>
        <taxon>Metazoa</taxon>
        <taxon>Ecdysozoa</taxon>
        <taxon>Arthropoda</taxon>
        <taxon>Hexapoda</taxon>
        <taxon>Insecta</taxon>
        <taxon>Pterygota</taxon>
        <taxon>Neoptera</taxon>
        <taxon>Endopterygota</taxon>
        <taxon>Diptera</taxon>
        <taxon>Nematocera</taxon>
        <taxon>Chironomoidea</taxon>
        <taxon>Chironomidae</taxon>
        <taxon>Clunio</taxon>
    </lineage>
</organism>
<keyword evidence="4 6" id="KW-1133">Transmembrane helix</keyword>
<dbReference type="AlphaFoldDB" id="A0A1J1IXS9"/>
<evidence type="ECO:0000256" key="4">
    <source>
        <dbReference type="ARBA" id="ARBA00022989"/>
    </source>
</evidence>
<keyword evidence="6" id="KW-0807">Transducer</keyword>
<feature type="transmembrane region" description="Helical" evidence="6">
    <location>
        <begin position="261"/>
        <end position="286"/>
    </location>
</feature>
<feature type="transmembrane region" description="Helical" evidence="6">
    <location>
        <begin position="52"/>
        <end position="70"/>
    </location>
</feature>
<comment type="function">
    <text evidence="6">Gustatory receptor which mediates acceptance or avoidance behavior, depending on its substrates.</text>
</comment>
<comment type="similarity">
    <text evidence="6">Belongs to the insect chemoreceptor superfamily. Gustatory receptor (GR) family.</text>
</comment>
<dbReference type="Pfam" id="PF08395">
    <property type="entry name" value="7tm_7"/>
    <property type="match status" value="1"/>
</dbReference>
<feature type="transmembrane region" description="Helical" evidence="6">
    <location>
        <begin position="306"/>
        <end position="326"/>
    </location>
</feature>
<proteinExistence type="inferred from homology"/>
<dbReference type="GO" id="GO:0050909">
    <property type="term" value="P:sensory perception of taste"/>
    <property type="evidence" value="ECO:0007669"/>
    <property type="project" value="InterPro"/>
</dbReference>
<reference evidence="7 8" key="1">
    <citation type="submission" date="2015-04" db="EMBL/GenBank/DDBJ databases">
        <authorList>
            <person name="Syromyatnikov M.Y."/>
            <person name="Popov V.N."/>
        </authorList>
    </citation>
    <scope>NUCLEOTIDE SEQUENCE [LARGE SCALE GENOMIC DNA]</scope>
</reference>
<evidence type="ECO:0000313" key="7">
    <source>
        <dbReference type="EMBL" id="CRL04888.1"/>
    </source>
</evidence>
<evidence type="ECO:0000313" key="8">
    <source>
        <dbReference type="Proteomes" id="UP000183832"/>
    </source>
</evidence>
<evidence type="ECO:0000256" key="5">
    <source>
        <dbReference type="ARBA" id="ARBA00023136"/>
    </source>
</evidence>
<feature type="transmembrane region" description="Helical" evidence="6">
    <location>
        <begin position="90"/>
        <end position="115"/>
    </location>
</feature>
<comment type="subcellular location">
    <subcellularLocation>
        <location evidence="1 6">Cell membrane</location>
        <topology evidence="1 6">Multi-pass membrane protein</topology>
    </subcellularLocation>
</comment>
<sequence length="380" mass="44647">MYNKYCGLILNCTLIIVGFFQQTNIANINMIFEEIEEFFLVKLKIKIKNSKTLRFVYLQTIVIFSALIYTEMTNCLMYIGPTIGLSVDRACIVICLTPMMTTAMVECQLFAYFLLMKERLSIINQSIYRYKFNLRSNDIFQEPIEDVNQCIDVKKQIFFITELMRPHKINDKIMKKSHKSSASKLKPLLMTTWRFFKNILQFREHRIFVNNFEEAFKTVVENSNFHSDHNYIDRISSLEIIYTKLYEISDLINNAYGIQTIAIIAVQFITLTTMMYHCTMKVIRILSTELSDVENDETLEEVTSTVMWIAIYMYKLFSLCYCIHATNDEIKMFLLKLLQQRIKFTPYGLFDIDLGLFSMITGAVVTYILILIQFDIAQKN</sequence>
<evidence type="ECO:0000256" key="3">
    <source>
        <dbReference type="ARBA" id="ARBA00022692"/>
    </source>
</evidence>
<feature type="transmembrane region" description="Helical" evidence="6">
    <location>
        <begin position="347"/>
        <end position="374"/>
    </location>
</feature>
<dbReference type="GO" id="GO:0005886">
    <property type="term" value="C:plasma membrane"/>
    <property type="evidence" value="ECO:0007669"/>
    <property type="project" value="UniProtKB-SubCell"/>
</dbReference>
<dbReference type="STRING" id="568069.A0A1J1IXS9"/>
<protein>
    <recommendedName>
        <fullName evidence="6">Gustatory receptor</fullName>
    </recommendedName>
</protein>
<dbReference type="InterPro" id="IPR013604">
    <property type="entry name" value="7TM_chemorcpt"/>
</dbReference>
<dbReference type="Proteomes" id="UP000183832">
    <property type="component" value="Unassembled WGS sequence"/>
</dbReference>
<keyword evidence="2 6" id="KW-1003">Cell membrane</keyword>
<evidence type="ECO:0000256" key="6">
    <source>
        <dbReference type="RuleBase" id="RU363108"/>
    </source>
</evidence>
<keyword evidence="3 6" id="KW-0812">Transmembrane</keyword>
<accession>A0A1J1IXS9</accession>
<comment type="caution">
    <text evidence="6">Lacks conserved residue(s) required for the propagation of feature annotation.</text>
</comment>
<keyword evidence="6" id="KW-0675">Receptor</keyword>
<dbReference type="GO" id="GO:0007165">
    <property type="term" value="P:signal transduction"/>
    <property type="evidence" value="ECO:0007669"/>
    <property type="project" value="UniProtKB-KW"/>
</dbReference>
<keyword evidence="5 6" id="KW-0472">Membrane</keyword>
<keyword evidence="8" id="KW-1185">Reference proteome</keyword>
<dbReference type="EMBL" id="CVRI01000063">
    <property type="protein sequence ID" value="CRL04888.1"/>
    <property type="molecule type" value="Genomic_DNA"/>
</dbReference>
<gene>
    <name evidence="7" type="primary">putative AAEL007142-PA</name>
    <name evidence="7" type="ORF">CLUMA_CG017939</name>
</gene>
<name>A0A1J1IXS9_9DIPT</name>
<evidence type="ECO:0000256" key="1">
    <source>
        <dbReference type="ARBA" id="ARBA00004651"/>
    </source>
</evidence>